<dbReference type="EMBL" id="GBRH01271237">
    <property type="protein sequence ID" value="JAD26658.1"/>
    <property type="molecule type" value="Transcribed_RNA"/>
</dbReference>
<evidence type="ECO:0000313" key="1">
    <source>
        <dbReference type="EMBL" id="JAD26658.1"/>
    </source>
</evidence>
<reference evidence="1" key="1">
    <citation type="submission" date="2014-09" db="EMBL/GenBank/DDBJ databases">
        <authorList>
            <person name="Magalhaes I.L.F."/>
            <person name="Oliveira U."/>
            <person name="Santos F.R."/>
            <person name="Vidigal T.H.D.A."/>
            <person name="Brescovit A.D."/>
            <person name="Santos A.J."/>
        </authorList>
    </citation>
    <scope>NUCLEOTIDE SEQUENCE</scope>
    <source>
        <tissue evidence="1">Shoot tissue taken approximately 20 cm above the soil surface</tissue>
    </source>
</reference>
<organism evidence="1">
    <name type="scientific">Arundo donax</name>
    <name type="common">Giant reed</name>
    <name type="synonym">Donax arundinaceus</name>
    <dbReference type="NCBI Taxonomy" id="35708"/>
    <lineage>
        <taxon>Eukaryota</taxon>
        <taxon>Viridiplantae</taxon>
        <taxon>Streptophyta</taxon>
        <taxon>Embryophyta</taxon>
        <taxon>Tracheophyta</taxon>
        <taxon>Spermatophyta</taxon>
        <taxon>Magnoliopsida</taxon>
        <taxon>Liliopsida</taxon>
        <taxon>Poales</taxon>
        <taxon>Poaceae</taxon>
        <taxon>PACMAD clade</taxon>
        <taxon>Arundinoideae</taxon>
        <taxon>Arundineae</taxon>
        <taxon>Arundo</taxon>
    </lineage>
</organism>
<proteinExistence type="predicted"/>
<reference evidence="1" key="2">
    <citation type="journal article" date="2015" name="Data Brief">
        <title>Shoot transcriptome of the giant reed, Arundo donax.</title>
        <authorList>
            <person name="Barrero R.A."/>
            <person name="Guerrero F.D."/>
            <person name="Moolhuijzen P."/>
            <person name="Goolsby J.A."/>
            <person name="Tidwell J."/>
            <person name="Bellgard S.E."/>
            <person name="Bellgard M.I."/>
        </authorList>
    </citation>
    <scope>NUCLEOTIDE SEQUENCE</scope>
    <source>
        <tissue evidence="1">Shoot tissue taken approximately 20 cm above the soil surface</tissue>
    </source>
</reference>
<sequence length="51" mass="6017">MTIKAYGSRKVWLMHCITFDFIVLCFYLMIKDFFCASLCIVVHRLPGREEA</sequence>
<protein>
    <submittedName>
        <fullName evidence="1">Uncharacterized protein</fullName>
    </submittedName>
</protein>
<name>A0A0A8YM68_ARUDO</name>
<accession>A0A0A8YM68</accession>
<dbReference type="AlphaFoldDB" id="A0A0A8YM68"/>